<keyword evidence="3" id="KW-1185">Reference proteome</keyword>
<gene>
    <name evidence="2" type="ORF">F0562_011575</name>
</gene>
<feature type="region of interest" description="Disordered" evidence="1">
    <location>
        <begin position="580"/>
        <end position="608"/>
    </location>
</feature>
<dbReference type="AlphaFoldDB" id="A0A5J4ZU36"/>
<evidence type="ECO:0000313" key="3">
    <source>
        <dbReference type="Proteomes" id="UP000325577"/>
    </source>
</evidence>
<dbReference type="PANTHER" id="PTHR31071:SF9">
    <property type="entry name" value="INTRACELLULAR PROTEIN TRANSPORT PROTEIN USO1-RELATED"/>
    <property type="match status" value="1"/>
</dbReference>
<accession>A0A5J4ZU36</accession>
<dbReference type="Proteomes" id="UP000325577">
    <property type="component" value="Linkage Group LG5"/>
</dbReference>
<dbReference type="OrthoDB" id="670909at2759"/>
<evidence type="ECO:0000313" key="2">
    <source>
        <dbReference type="EMBL" id="KAA8520902.1"/>
    </source>
</evidence>
<dbReference type="PANTHER" id="PTHR31071">
    <property type="entry name" value="GB|AAF24581.1"/>
    <property type="match status" value="1"/>
</dbReference>
<dbReference type="InterPro" id="IPR043424">
    <property type="entry name" value="BLT-like"/>
</dbReference>
<sequence>MRRGEKSGEWPAENQENLGEKLKRRMLVGKRGGHTTPVLPLWRLLAAGGAQDSIIRAPPAVSARKLSAALWELHHYHLPLTKMSHGVYGLPPRLRHDHPLHKDKVLDLASATILPDPSPSSPDLVAPDNPAVTPNSSVDFKGRIGETGYSLKTSTELLKVLNRIWCLEEQHASNMSLVKAMKKEVDHAHARIKELVRDQQADRHELDDWMKQIAEDKVVRKSKEQDRISASIQSARYELEDERKLRKRSEGLHRKLARELYEVTTSLANALKELEKDRKLQNLLEDLCDEFTWAIRDYEQEVHALKQRSNTDWVDRADRDRLILQISELWLDERMQMKLGEAQYGLGGKKSIVDKLSSEIENFLQAKRTCNLKSNDNLVPRGHSFRRSSLESIPLNVAVRAPQDAGDEEDSAGSDSHCFELNKTCSGDLEPLGDEAEDHHIEEMVKPNHTKKKHTSHETIKWCNPTSLQVKFEEQMTRAMSCNESITQVVDSEKRKIREGNPVEISISRKPEICEPTEEENYERKNKAKANETHGSNSNYVINNLISSQFLLSEAGNMHLKKEHGLASCANSAWRSHASPVRQWTPRLPSPDLDVSESSSKLPPNLKENTLKAKLLEARTRGQHSHSRLKASKVFREYWPRKFELSFQN</sequence>
<protein>
    <submittedName>
        <fullName evidence="2">Uncharacterized protein</fullName>
    </submittedName>
</protein>
<name>A0A5J4ZU36_9ASTE</name>
<evidence type="ECO:0000256" key="1">
    <source>
        <dbReference type="SAM" id="MobiDB-lite"/>
    </source>
</evidence>
<organism evidence="2 3">
    <name type="scientific">Nyssa sinensis</name>
    <dbReference type="NCBI Taxonomy" id="561372"/>
    <lineage>
        <taxon>Eukaryota</taxon>
        <taxon>Viridiplantae</taxon>
        <taxon>Streptophyta</taxon>
        <taxon>Embryophyta</taxon>
        <taxon>Tracheophyta</taxon>
        <taxon>Spermatophyta</taxon>
        <taxon>Magnoliopsida</taxon>
        <taxon>eudicotyledons</taxon>
        <taxon>Gunneridae</taxon>
        <taxon>Pentapetalae</taxon>
        <taxon>asterids</taxon>
        <taxon>Cornales</taxon>
        <taxon>Nyssaceae</taxon>
        <taxon>Nyssa</taxon>
    </lineage>
</organism>
<proteinExistence type="predicted"/>
<dbReference type="EMBL" id="CM018048">
    <property type="protein sequence ID" value="KAA8520902.1"/>
    <property type="molecule type" value="Genomic_DNA"/>
</dbReference>
<reference evidence="2 3" key="1">
    <citation type="submission" date="2019-09" db="EMBL/GenBank/DDBJ databases">
        <title>A chromosome-level genome assembly of the Chinese tupelo Nyssa sinensis.</title>
        <authorList>
            <person name="Yang X."/>
            <person name="Kang M."/>
            <person name="Yang Y."/>
            <person name="Xiong H."/>
            <person name="Wang M."/>
            <person name="Zhang Z."/>
            <person name="Wang Z."/>
            <person name="Wu H."/>
            <person name="Ma T."/>
            <person name="Liu J."/>
            <person name="Xi Z."/>
        </authorList>
    </citation>
    <scope>NUCLEOTIDE SEQUENCE [LARGE SCALE GENOMIC DNA]</scope>
    <source>
        <strain evidence="2">J267</strain>
        <tissue evidence="2">Leaf</tissue>
    </source>
</reference>